<sequence>MQRETRFGQLTRLPSTAEIRRNLKMMSAADALIATFAKHSGTREELAGIITGLMDQYHISPDRAHMLLDRFGRTQLALENAGKALMARKRGYGEKQPIHMVH</sequence>
<dbReference type="Proteomes" id="UP001055303">
    <property type="component" value="Unassembled WGS sequence"/>
</dbReference>
<evidence type="ECO:0000313" key="4">
    <source>
        <dbReference type="Proteomes" id="UP001055303"/>
    </source>
</evidence>
<protein>
    <submittedName>
        <fullName evidence="2">Uncharacterized protein</fullName>
    </submittedName>
</protein>
<evidence type="ECO:0000313" key="2">
    <source>
        <dbReference type="EMBL" id="VUF15878.1"/>
    </source>
</evidence>
<accession>A0A564G7G6</accession>
<name>A0A564G7G6_9HYPH</name>
<evidence type="ECO:0000313" key="3">
    <source>
        <dbReference type="Proteomes" id="UP000401717"/>
    </source>
</evidence>
<keyword evidence="4" id="KW-1185">Reference proteome</keyword>
<reference evidence="1" key="3">
    <citation type="submission" date="2021-08" db="EMBL/GenBank/DDBJ databases">
        <authorList>
            <person name="Tani A."/>
            <person name="Ola A."/>
            <person name="Ogura Y."/>
            <person name="Katsura K."/>
            <person name="Hayashi T."/>
        </authorList>
    </citation>
    <scope>NUCLEOTIDE SEQUENCE</scope>
    <source>
        <strain evidence="1">DSM 22415</strain>
    </source>
</reference>
<organism evidence="2 3">
    <name type="scientific">Methylobacterium dankookense</name>
    <dbReference type="NCBI Taxonomy" id="560405"/>
    <lineage>
        <taxon>Bacteria</taxon>
        <taxon>Pseudomonadati</taxon>
        <taxon>Pseudomonadota</taxon>
        <taxon>Alphaproteobacteria</taxon>
        <taxon>Hyphomicrobiales</taxon>
        <taxon>Methylobacteriaceae</taxon>
        <taxon>Methylobacterium</taxon>
    </lineage>
</organism>
<dbReference type="Proteomes" id="UP000401717">
    <property type="component" value="Unassembled WGS sequence"/>
</dbReference>
<reference evidence="2 3" key="1">
    <citation type="submission" date="2019-06" db="EMBL/GenBank/DDBJ databases">
        <authorList>
            <person name="Rodrigo-Torres L."/>
            <person name="Arahal R. D."/>
            <person name="Lucena T."/>
        </authorList>
    </citation>
    <scope>NUCLEOTIDE SEQUENCE [LARGE SCALE GENOMIC DNA]</scope>
    <source>
        <strain evidence="2 3">SW08-7</strain>
    </source>
</reference>
<proteinExistence type="predicted"/>
<reference evidence="1" key="2">
    <citation type="journal article" date="2021" name="Front. Microbiol.">
        <title>Comprehensive Comparative Genomics and Phenotyping of Methylobacterium Species.</title>
        <authorList>
            <person name="Alessa O."/>
            <person name="Ogura Y."/>
            <person name="Fujitani Y."/>
            <person name="Takami H."/>
            <person name="Hayashi T."/>
            <person name="Sahin N."/>
            <person name="Tani A."/>
        </authorList>
    </citation>
    <scope>NUCLEOTIDE SEQUENCE</scope>
    <source>
        <strain evidence="1">DSM 22415</strain>
    </source>
</reference>
<gene>
    <name evidence="1" type="ORF">IFDJLNFL_5661</name>
    <name evidence="2" type="ORF">MTDSW087_05626</name>
</gene>
<dbReference type="AlphaFoldDB" id="A0A564G7G6"/>
<evidence type="ECO:0000313" key="1">
    <source>
        <dbReference type="EMBL" id="GJD59730.1"/>
    </source>
</evidence>
<dbReference type="EMBL" id="BPQI01000249">
    <property type="protein sequence ID" value="GJD59730.1"/>
    <property type="molecule type" value="Genomic_DNA"/>
</dbReference>
<dbReference type="EMBL" id="CABFVH010000075">
    <property type="protein sequence ID" value="VUF15878.1"/>
    <property type="molecule type" value="Genomic_DNA"/>
</dbReference>